<keyword evidence="8" id="KW-1185">Reference proteome</keyword>
<feature type="transmembrane region" description="Helical" evidence="5">
    <location>
        <begin position="31"/>
        <end position="49"/>
    </location>
</feature>
<keyword evidence="4 5" id="KW-0472">Membrane</keyword>
<evidence type="ECO:0000256" key="2">
    <source>
        <dbReference type="ARBA" id="ARBA00022692"/>
    </source>
</evidence>
<feature type="transmembrane region" description="Helical" evidence="5">
    <location>
        <begin position="134"/>
        <end position="154"/>
    </location>
</feature>
<feature type="transmembrane region" description="Helical" evidence="5">
    <location>
        <begin position="166"/>
        <end position="189"/>
    </location>
</feature>
<feature type="domain" description="Yip1" evidence="6">
    <location>
        <begin position="13"/>
        <end position="182"/>
    </location>
</feature>
<organism evidence="7 8">
    <name type="scientific">Paenibacillus spongiae</name>
    <dbReference type="NCBI Taxonomy" id="2909671"/>
    <lineage>
        <taxon>Bacteria</taxon>
        <taxon>Bacillati</taxon>
        <taxon>Bacillota</taxon>
        <taxon>Bacilli</taxon>
        <taxon>Bacillales</taxon>
        <taxon>Paenibacillaceae</taxon>
        <taxon>Paenibacillus</taxon>
    </lineage>
</organism>
<comment type="subcellular location">
    <subcellularLocation>
        <location evidence="1">Membrane</location>
        <topology evidence="1">Multi-pass membrane protein</topology>
    </subcellularLocation>
</comment>
<dbReference type="EMBL" id="CP091430">
    <property type="protein sequence ID" value="UVI31450.1"/>
    <property type="molecule type" value="Genomic_DNA"/>
</dbReference>
<accession>A0ABY5SFG1</accession>
<keyword evidence="2 5" id="KW-0812">Transmembrane</keyword>
<keyword evidence="3 5" id="KW-1133">Transmembrane helix</keyword>
<evidence type="ECO:0000256" key="1">
    <source>
        <dbReference type="ARBA" id="ARBA00004141"/>
    </source>
</evidence>
<name>A0ABY5SFG1_9BACL</name>
<evidence type="ECO:0000259" key="6">
    <source>
        <dbReference type="Pfam" id="PF04893"/>
    </source>
</evidence>
<dbReference type="InterPro" id="IPR006977">
    <property type="entry name" value="Yip1_dom"/>
</dbReference>
<proteinExistence type="predicted"/>
<feature type="transmembrane region" description="Helical" evidence="5">
    <location>
        <begin position="102"/>
        <end position="122"/>
    </location>
</feature>
<evidence type="ECO:0000313" key="8">
    <source>
        <dbReference type="Proteomes" id="UP001057877"/>
    </source>
</evidence>
<sequence length="208" mass="23764">MGELVIHLKQAIRILRHPVDGFWELRYEKRGGLLAAIILLLLAYLATLISEISTSFIFNPIEVKFINPWLILAQVGIPWITWVLANYLVSSINRGQGRLVDVLIGSAYALIPYICFTVPLSLLSNVLTIGESSIYLFFQYIIIGWTGFLFIVLVQEIHNYDIGETIWITVLSILFMLAIWILLLIFAGLSVQLVDFIEQLYEEVSFRE</sequence>
<evidence type="ECO:0000313" key="7">
    <source>
        <dbReference type="EMBL" id="UVI31450.1"/>
    </source>
</evidence>
<reference evidence="7" key="1">
    <citation type="submission" date="2022-01" db="EMBL/GenBank/DDBJ databases">
        <title>Paenibacillus spongiae sp. nov., isolated from marine sponge.</title>
        <authorList>
            <person name="Li Z."/>
            <person name="Zhang M."/>
        </authorList>
    </citation>
    <scope>NUCLEOTIDE SEQUENCE</scope>
    <source>
        <strain evidence="7">PHS-Z3</strain>
    </source>
</reference>
<dbReference type="Proteomes" id="UP001057877">
    <property type="component" value="Chromosome"/>
</dbReference>
<gene>
    <name evidence="7" type="ORF">L1F29_06400</name>
</gene>
<evidence type="ECO:0000256" key="5">
    <source>
        <dbReference type="SAM" id="Phobius"/>
    </source>
</evidence>
<feature type="transmembrane region" description="Helical" evidence="5">
    <location>
        <begin position="69"/>
        <end position="90"/>
    </location>
</feature>
<dbReference type="RefSeq" id="WP_258387512.1">
    <property type="nucleotide sequence ID" value="NZ_CP091430.1"/>
</dbReference>
<dbReference type="Pfam" id="PF04893">
    <property type="entry name" value="Yip1"/>
    <property type="match status" value="1"/>
</dbReference>
<evidence type="ECO:0000256" key="3">
    <source>
        <dbReference type="ARBA" id="ARBA00022989"/>
    </source>
</evidence>
<evidence type="ECO:0000256" key="4">
    <source>
        <dbReference type="ARBA" id="ARBA00023136"/>
    </source>
</evidence>
<protein>
    <submittedName>
        <fullName evidence="7">YIP1 family protein</fullName>
    </submittedName>
</protein>